<feature type="region of interest" description="Disordered" evidence="1">
    <location>
        <begin position="39"/>
        <end position="97"/>
    </location>
</feature>
<proteinExistence type="predicted"/>
<dbReference type="OrthoDB" id="5954824at2759"/>
<dbReference type="Proteomes" id="UP000308768">
    <property type="component" value="Unassembled WGS sequence"/>
</dbReference>
<feature type="compositionally biased region" description="Polar residues" evidence="1">
    <location>
        <begin position="39"/>
        <end position="59"/>
    </location>
</feature>
<keyword evidence="3" id="KW-1185">Reference proteome</keyword>
<dbReference type="EMBL" id="NAJN01000348">
    <property type="protein sequence ID" value="TKA74580.1"/>
    <property type="molecule type" value="Genomic_DNA"/>
</dbReference>
<sequence length="125" mass="13474">MASTRRAPPLQMLQDPTSSYEHDQPAQDVEAALLNALRPSSASSSNQGIVLVPSTSKASGASPHKYSRNSSSPPKVLEDNNFDTIRPPPPPTFVTDSPEKKALFSTFQSHVAPKPQKALFTTFPT</sequence>
<name>A0A4U0XCT7_9PEZI</name>
<dbReference type="AlphaFoldDB" id="A0A4U0XCT7"/>
<evidence type="ECO:0000313" key="2">
    <source>
        <dbReference type="EMBL" id="TKA74580.1"/>
    </source>
</evidence>
<reference evidence="2 3" key="1">
    <citation type="submission" date="2017-03" db="EMBL/GenBank/DDBJ databases">
        <title>Genomes of endolithic fungi from Antarctica.</title>
        <authorList>
            <person name="Coleine C."/>
            <person name="Masonjones S."/>
            <person name="Stajich J.E."/>
        </authorList>
    </citation>
    <scope>NUCLEOTIDE SEQUENCE [LARGE SCALE GENOMIC DNA]</scope>
    <source>
        <strain evidence="2 3">CCFEE 5187</strain>
    </source>
</reference>
<dbReference type="STRING" id="331657.A0A4U0XCT7"/>
<gene>
    <name evidence="2" type="ORF">B0A49_04053</name>
</gene>
<evidence type="ECO:0000313" key="3">
    <source>
        <dbReference type="Proteomes" id="UP000308768"/>
    </source>
</evidence>
<protein>
    <submittedName>
        <fullName evidence="2">Uncharacterized protein</fullName>
    </submittedName>
</protein>
<accession>A0A4U0XCT7</accession>
<feature type="non-terminal residue" evidence="2">
    <location>
        <position position="125"/>
    </location>
</feature>
<evidence type="ECO:0000256" key="1">
    <source>
        <dbReference type="SAM" id="MobiDB-lite"/>
    </source>
</evidence>
<comment type="caution">
    <text evidence="2">The sequence shown here is derived from an EMBL/GenBank/DDBJ whole genome shotgun (WGS) entry which is preliminary data.</text>
</comment>
<feature type="region of interest" description="Disordered" evidence="1">
    <location>
        <begin position="1"/>
        <end position="27"/>
    </location>
</feature>
<organism evidence="2 3">
    <name type="scientific">Cryomyces minteri</name>
    <dbReference type="NCBI Taxonomy" id="331657"/>
    <lineage>
        <taxon>Eukaryota</taxon>
        <taxon>Fungi</taxon>
        <taxon>Dikarya</taxon>
        <taxon>Ascomycota</taxon>
        <taxon>Pezizomycotina</taxon>
        <taxon>Dothideomycetes</taxon>
        <taxon>Dothideomycetes incertae sedis</taxon>
        <taxon>Cryomyces</taxon>
    </lineage>
</organism>